<protein>
    <submittedName>
        <fullName evidence="1">Uncharacterized protein</fullName>
    </submittedName>
</protein>
<dbReference type="AlphaFoldDB" id="N9XV20"/>
<evidence type="ECO:0000313" key="1">
    <source>
        <dbReference type="EMBL" id="ENY99456.1"/>
    </source>
</evidence>
<comment type="caution">
    <text evidence="1">The sequence shown here is derived from an EMBL/GenBank/DDBJ whole genome shotgun (WGS) entry which is preliminary data.</text>
</comment>
<proteinExistence type="predicted"/>
<organism evidence="1 2">
    <name type="scientific">Clostridium thermobutyricum</name>
    <dbReference type="NCBI Taxonomy" id="29372"/>
    <lineage>
        <taxon>Bacteria</taxon>
        <taxon>Bacillati</taxon>
        <taxon>Bacillota</taxon>
        <taxon>Clostridia</taxon>
        <taxon>Eubacteriales</taxon>
        <taxon>Clostridiaceae</taxon>
        <taxon>Clostridium</taxon>
    </lineage>
</organism>
<gene>
    <name evidence="1" type="ORF">HMPREF1092_03197</name>
</gene>
<dbReference type="Proteomes" id="UP000013097">
    <property type="component" value="Unassembled WGS sequence"/>
</dbReference>
<sequence>MIDRIFEILNRGEKYTINKKDEKEVWECKGSDKYLVSIYNDDSQGYTGAEMSRKEAIAWIKYDLN</sequence>
<name>N9XV20_9CLOT</name>
<dbReference type="HOGENOM" id="CLU_2842025_0_0_9"/>
<evidence type="ECO:0000313" key="2">
    <source>
        <dbReference type="Proteomes" id="UP000013097"/>
    </source>
</evidence>
<keyword evidence="2" id="KW-1185">Reference proteome</keyword>
<reference evidence="1 2" key="1">
    <citation type="submission" date="2013-01" db="EMBL/GenBank/DDBJ databases">
        <title>The Genome Sequence of Clostridium colicanis 209318.</title>
        <authorList>
            <consortium name="The Broad Institute Genome Sequencing Platform"/>
            <person name="Earl A."/>
            <person name="Ward D."/>
            <person name="Feldgarden M."/>
            <person name="Gevers D."/>
            <person name="Courvalin P."/>
            <person name="Lambert T."/>
            <person name="Walker B."/>
            <person name="Young S.K."/>
            <person name="Zeng Q."/>
            <person name="Gargeya S."/>
            <person name="Fitzgerald M."/>
            <person name="Haas B."/>
            <person name="Abouelleil A."/>
            <person name="Alvarado L."/>
            <person name="Arachchi H.M."/>
            <person name="Berlin A.M."/>
            <person name="Chapman S.B."/>
            <person name="Dewar J."/>
            <person name="Goldberg J."/>
            <person name="Griggs A."/>
            <person name="Gujja S."/>
            <person name="Hansen M."/>
            <person name="Howarth C."/>
            <person name="Imamovic A."/>
            <person name="Larimer J."/>
            <person name="McCowan C."/>
            <person name="Murphy C."/>
            <person name="Neiman D."/>
            <person name="Pearson M."/>
            <person name="Priest M."/>
            <person name="Roberts A."/>
            <person name="Saif S."/>
            <person name="Shea T."/>
            <person name="Sisk P."/>
            <person name="Sykes S."/>
            <person name="Wortman J."/>
            <person name="Nusbaum C."/>
            <person name="Birren B."/>
        </authorList>
    </citation>
    <scope>NUCLEOTIDE SEQUENCE [LARGE SCALE GENOMIC DNA]</scope>
    <source>
        <strain evidence="1 2">209318</strain>
    </source>
</reference>
<accession>N9XV20</accession>
<dbReference type="RefSeq" id="WP_002599637.1">
    <property type="nucleotide sequence ID" value="NZ_KB850959.1"/>
</dbReference>
<dbReference type="PATRIC" id="fig|999411.4.peg.3109"/>
<dbReference type="EMBL" id="AGYT01000021">
    <property type="protein sequence ID" value="ENY99456.1"/>
    <property type="molecule type" value="Genomic_DNA"/>
</dbReference>